<reference evidence="2" key="1">
    <citation type="submission" date="2023-03" db="EMBL/GenBank/DDBJ databases">
        <title>Massive genome expansion in bonnet fungi (Mycena s.s.) driven by repeated elements and novel gene families across ecological guilds.</title>
        <authorList>
            <consortium name="Lawrence Berkeley National Laboratory"/>
            <person name="Harder C.B."/>
            <person name="Miyauchi S."/>
            <person name="Viragh M."/>
            <person name="Kuo A."/>
            <person name="Thoen E."/>
            <person name="Andreopoulos B."/>
            <person name="Lu D."/>
            <person name="Skrede I."/>
            <person name="Drula E."/>
            <person name="Henrissat B."/>
            <person name="Morin E."/>
            <person name="Kohler A."/>
            <person name="Barry K."/>
            <person name="LaButti K."/>
            <person name="Morin E."/>
            <person name="Salamov A."/>
            <person name="Lipzen A."/>
            <person name="Mereny Z."/>
            <person name="Hegedus B."/>
            <person name="Baldrian P."/>
            <person name="Stursova M."/>
            <person name="Weitz H."/>
            <person name="Taylor A."/>
            <person name="Grigoriev I.V."/>
            <person name="Nagy L.G."/>
            <person name="Martin F."/>
            <person name="Kauserud H."/>
        </authorList>
    </citation>
    <scope>NUCLEOTIDE SEQUENCE</scope>
    <source>
        <strain evidence="2">CBHHK182m</strain>
    </source>
</reference>
<organism evidence="2 3">
    <name type="scientific">Mycena metata</name>
    <dbReference type="NCBI Taxonomy" id="1033252"/>
    <lineage>
        <taxon>Eukaryota</taxon>
        <taxon>Fungi</taxon>
        <taxon>Dikarya</taxon>
        <taxon>Basidiomycota</taxon>
        <taxon>Agaricomycotina</taxon>
        <taxon>Agaricomycetes</taxon>
        <taxon>Agaricomycetidae</taxon>
        <taxon>Agaricales</taxon>
        <taxon>Marasmiineae</taxon>
        <taxon>Mycenaceae</taxon>
        <taxon>Mycena</taxon>
    </lineage>
</organism>
<sequence>MSSRRNGPLINAAEYNNVQGTVHRKRSPSKATYIMPSFAAAFESSPSQPSVPIHQHGWHTSSPGNSDPTILATEYNVVGGDYRRDKSPTEVTFDYSQAKNTQVPANYYATAVHESAGGGVYNDAHSQPSVSFGQPRAQNHNNPPPQGAYGGYTNYNHHPPQPAYGGNNYPAPPQGYGGHNAHPPPQPAYGGSHYSAPPPQSYGNNNSAYPSAYPGHGSRSLLFFQLTLLIWNSLPDFPPQHNQPAYAPPHFPPNGNGGNSFRAIARNSRSYALAVYATPVYSAPANHHVNPTSPAHSPHAGGSRSKSDRPCIIPTPFRKLWTDDLLRRSGPPRHCRQAWIETRASADSDARSED</sequence>
<dbReference type="AlphaFoldDB" id="A0AAD7JQN5"/>
<dbReference type="EMBL" id="JARKIB010000020">
    <property type="protein sequence ID" value="KAJ7768391.1"/>
    <property type="molecule type" value="Genomic_DNA"/>
</dbReference>
<accession>A0AAD7JQN5</accession>
<gene>
    <name evidence="2" type="ORF">B0H16DRAFT_1519687</name>
</gene>
<evidence type="ECO:0000256" key="1">
    <source>
        <dbReference type="SAM" id="MobiDB-lite"/>
    </source>
</evidence>
<feature type="region of interest" description="Disordered" evidence="1">
    <location>
        <begin position="119"/>
        <end position="205"/>
    </location>
</feature>
<feature type="region of interest" description="Disordered" evidence="1">
    <location>
        <begin position="287"/>
        <end position="311"/>
    </location>
</feature>
<dbReference type="Proteomes" id="UP001215598">
    <property type="component" value="Unassembled WGS sequence"/>
</dbReference>
<protein>
    <submittedName>
        <fullName evidence="2">Uncharacterized protein</fullName>
    </submittedName>
</protein>
<keyword evidence="3" id="KW-1185">Reference proteome</keyword>
<name>A0AAD7JQN5_9AGAR</name>
<proteinExistence type="predicted"/>
<feature type="compositionally biased region" description="Polar residues" evidence="1">
    <location>
        <begin position="124"/>
        <end position="141"/>
    </location>
</feature>
<comment type="caution">
    <text evidence="2">The sequence shown here is derived from an EMBL/GenBank/DDBJ whole genome shotgun (WGS) entry which is preliminary data.</text>
</comment>
<evidence type="ECO:0000313" key="3">
    <source>
        <dbReference type="Proteomes" id="UP001215598"/>
    </source>
</evidence>
<feature type="region of interest" description="Disordered" evidence="1">
    <location>
        <begin position="46"/>
        <end position="69"/>
    </location>
</feature>
<evidence type="ECO:0000313" key="2">
    <source>
        <dbReference type="EMBL" id="KAJ7768391.1"/>
    </source>
</evidence>
<feature type="compositionally biased region" description="Polar residues" evidence="1">
    <location>
        <begin position="58"/>
        <end position="68"/>
    </location>
</feature>